<accession>A0A9D4ZR78</accession>
<dbReference type="OrthoDB" id="1028014at2759"/>
<protein>
    <recommendedName>
        <fullName evidence="2">SET domain-containing protein</fullName>
    </recommendedName>
</protein>
<dbReference type="InterPro" id="IPR046341">
    <property type="entry name" value="SET_dom_sf"/>
</dbReference>
<dbReference type="InterPro" id="IPR001214">
    <property type="entry name" value="SET_dom"/>
</dbReference>
<dbReference type="PROSITE" id="PS50280">
    <property type="entry name" value="SET"/>
    <property type="match status" value="1"/>
</dbReference>
<organism evidence="3 4">
    <name type="scientific">Adiantum capillus-veneris</name>
    <name type="common">Maidenhair fern</name>
    <dbReference type="NCBI Taxonomy" id="13818"/>
    <lineage>
        <taxon>Eukaryota</taxon>
        <taxon>Viridiplantae</taxon>
        <taxon>Streptophyta</taxon>
        <taxon>Embryophyta</taxon>
        <taxon>Tracheophyta</taxon>
        <taxon>Polypodiopsida</taxon>
        <taxon>Polypodiidae</taxon>
        <taxon>Polypodiales</taxon>
        <taxon>Pteridineae</taxon>
        <taxon>Pteridaceae</taxon>
        <taxon>Vittarioideae</taxon>
        <taxon>Adiantum</taxon>
    </lineage>
</organism>
<dbReference type="CDD" id="cd20071">
    <property type="entry name" value="SET_SMYD"/>
    <property type="match status" value="1"/>
</dbReference>
<dbReference type="Proteomes" id="UP000886520">
    <property type="component" value="Chromosome 2"/>
</dbReference>
<sequence>MATARMCTGHWVKGEVSWTSTPPGPSQEDGGLKKEEEIDSAAGAAAVVSGFSEYLLSSSPWPEAPYCPDYVGPVVVAKTTDGCGRGLFTTEDVRAEKDHHFRRQIYTLAHTHEAQNVLPVPTMDLLTSPSSSCTNISCDNDLPSVDLTRIMDIMVLNSFEGEFPNKDPQKPKTRLSGLWLIPSLINHSCHRNASRLIVGGAMVIHAAAEIRKGEEITITYVDILAPLQARQKAFQDMRFGFSCICKRCVLEQSLETCLADVSREFCSLHVQVTEEVYLALFSPTSLSSKSSFPACTNLNKLFETLSEKVDAIDGLSELEKKWVLGGYSSAFLGKWLVNGYTTRFADLPSFVNHDVVAVVAAMQATIPG</sequence>
<dbReference type="InterPro" id="IPR053209">
    <property type="entry name" value="Gramillin-biosynth_MTr"/>
</dbReference>
<reference evidence="3" key="1">
    <citation type="submission" date="2021-01" db="EMBL/GenBank/DDBJ databases">
        <title>Adiantum capillus-veneris genome.</title>
        <authorList>
            <person name="Fang Y."/>
            <person name="Liao Q."/>
        </authorList>
    </citation>
    <scope>NUCLEOTIDE SEQUENCE</scope>
    <source>
        <strain evidence="3">H3</strain>
        <tissue evidence="3">Leaf</tissue>
    </source>
</reference>
<feature type="domain" description="SET" evidence="2">
    <location>
        <begin position="72"/>
        <end position="221"/>
    </location>
</feature>
<evidence type="ECO:0000313" key="3">
    <source>
        <dbReference type="EMBL" id="KAI5082255.1"/>
    </source>
</evidence>
<dbReference type="Gene3D" id="1.10.220.160">
    <property type="match status" value="1"/>
</dbReference>
<dbReference type="AlphaFoldDB" id="A0A9D4ZR78"/>
<dbReference type="PANTHER" id="PTHR47643:SF2">
    <property type="entry name" value="TPR DOMAIN PROTEIN (AFU_ORTHOLOGUE AFUA_5G12710)"/>
    <property type="match status" value="1"/>
</dbReference>
<dbReference type="Pfam" id="PF00856">
    <property type="entry name" value="SET"/>
    <property type="match status" value="1"/>
</dbReference>
<dbReference type="EMBL" id="JABFUD020000003">
    <property type="protein sequence ID" value="KAI5082255.1"/>
    <property type="molecule type" value="Genomic_DNA"/>
</dbReference>
<dbReference type="PANTHER" id="PTHR47643">
    <property type="entry name" value="TPR DOMAIN PROTEIN (AFU_ORTHOLOGUE AFUA_5G12710)"/>
    <property type="match status" value="1"/>
</dbReference>
<evidence type="ECO:0000256" key="1">
    <source>
        <dbReference type="SAM" id="MobiDB-lite"/>
    </source>
</evidence>
<name>A0A9D4ZR78_ADICA</name>
<dbReference type="SUPFAM" id="SSF82199">
    <property type="entry name" value="SET domain"/>
    <property type="match status" value="1"/>
</dbReference>
<gene>
    <name evidence="3" type="ORF">GOP47_0001998</name>
</gene>
<evidence type="ECO:0000259" key="2">
    <source>
        <dbReference type="PROSITE" id="PS50280"/>
    </source>
</evidence>
<feature type="region of interest" description="Disordered" evidence="1">
    <location>
        <begin position="15"/>
        <end position="34"/>
    </location>
</feature>
<comment type="caution">
    <text evidence="3">The sequence shown here is derived from an EMBL/GenBank/DDBJ whole genome shotgun (WGS) entry which is preliminary data.</text>
</comment>
<proteinExistence type="predicted"/>
<dbReference type="Gene3D" id="2.170.270.10">
    <property type="entry name" value="SET domain"/>
    <property type="match status" value="1"/>
</dbReference>
<keyword evidence="4" id="KW-1185">Reference proteome</keyword>
<evidence type="ECO:0000313" key="4">
    <source>
        <dbReference type="Proteomes" id="UP000886520"/>
    </source>
</evidence>